<dbReference type="RefSeq" id="WP_394164491.1">
    <property type="nucleotide sequence ID" value="NZ_JBHGCJ010000017.1"/>
</dbReference>
<dbReference type="Proteomes" id="UP001605261">
    <property type="component" value="Unassembled WGS sequence"/>
</dbReference>
<evidence type="ECO:0000313" key="2">
    <source>
        <dbReference type="Proteomes" id="UP001605261"/>
    </source>
</evidence>
<sequence length="252" mass="26311">MLIGYGVPPQSVALVGGSWLTADGGAALFDGKPARRARIARTGALSINVTLDAAIVPGIVAVLGLNVPPGVEITAVGASARTIRLPDGSVCAWLFPTGTALVSSVAVTIDTVVTNVELGELAIFSAVDVGIKDGWAVAPIDTSAHTRTKGGQVNTVPGPVYRRLTATLTGRPTDVVRKSGLSGVDWEVISHALSGRRRACVVPQYRDIQTKAFDPLLAARAAIYGHATQLPTAENISRQYFTGYLEFEEIPA</sequence>
<proteinExistence type="predicted"/>
<organism evidence="1 2">
    <name type="scientific">Stenotrophomonas nematodicola</name>
    <dbReference type="NCBI Taxonomy" id="2656746"/>
    <lineage>
        <taxon>Bacteria</taxon>
        <taxon>Pseudomonadati</taxon>
        <taxon>Pseudomonadota</taxon>
        <taxon>Gammaproteobacteria</taxon>
        <taxon>Lysobacterales</taxon>
        <taxon>Lysobacteraceae</taxon>
        <taxon>Stenotrophomonas</taxon>
    </lineage>
</organism>
<reference evidence="1 2" key="1">
    <citation type="submission" date="2024-09" db="EMBL/GenBank/DDBJ databases">
        <authorList>
            <consortium name="All-Russian atlas of soil microorganisms"/>
            <consortium name="as a basis for the search for new antimicrobial producers and enzymes with unique properties"/>
            <person name="Sokolova E.A."/>
            <person name="Voronina E.N."/>
        </authorList>
    </citation>
    <scope>NUCLEOTIDE SEQUENCE [LARGE SCALE GENOMIC DNA]</scope>
    <source>
        <strain evidence="1 2">AF-22b-331.1</strain>
    </source>
</reference>
<name>A0ABW7D1M5_9GAMM</name>
<accession>A0ABW7D1M5</accession>
<comment type="caution">
    <text evidence="1">The sequence shown here is derived from an EMBL/GenBank/DDBJ whole genome shotgun (WGS) entry which is preliminary data.</text>
</comment>
<gene>
    <name evidence="1" type="ORF">ACEU0G_001010</name>
</gene>
<evidence type="ECO:0000313" key="1">
    <source>
        <dbReference type="EMBL" id="MFG6111121.1"/>
    </source>
</evidence>
<keyword evidence="2" id="KW-1185">Reference proteome</keyword>
<dbReference type="EMBL" id="JBHGCJ010000017">
    <property type="protein sequence ID" value="MFG6111121.1"/>
    <property type="molecule type" value="Genomic_DNA"/>
</dbReference>
<protein>
    <submittedName>
        <fullName evidence="1">Uncharacterized protein</fullName>
    </submittedName>
</protein>